<dbReference type="InterPro" id="IPR010992">
    <property type="entry name" value="IHF-like_DNA-bd_dom_sf"/>
</dbReference>
<sequence length="185" mass="21372">MAEYEMQESNLPNEEGKRILFPRMKLWNQVNLEYIASNINYASTFTPGDIIGLVHSLTQEIAYQMAQGNSVKVDGLGIFTPALGLRKGKERESGEKKGQRRNAMSICVQNINFRADKQFIEETGRRCILNRSEIKPNRSSSKYTPEQRLQLAQKYLEEHPYMRVNDYCQLTGLLRNTAAKELKHW</sequence>
<dbReference type="Pfam" id="PF18291">
    <property type="entry name" value="HU-HIG"/>
    <property type="match status" value="1"/>
</dbReference>
<accession>A0A6I0K263</accession>
<evidence type="ECO:0000313" key="4">
    <source>
        <dbReference type="Proteomes" id="UP000433928"/>
    </source>
</evidence>
<evidence type="ECO:0000259" key="2">
    <source>
        <dbReference type="Pfam" id="PF18291"/>
    </source>
</evidence>
<proteinExistence type="predicted"/>
<evidence type="ECO:0000256" key="1">
    <source>
        <dbReference type="ARBA" id="ARBA00023125"/>
    </source>
</evidence>
<feature type="non-terminal residue" evidence="3">
    <location>
        <position position="185"/>
    </location>
</feature>
<dbReference type="AlphaFoldDB" id="A0A6I0K263"/>
<keyword evidence="1 3" id="KW-0238">DNA-binding</keyword>
<reference evidence="3 4" key="1">
    <citation type="journal article" date="2019" name="Nat. Med.">
        <title>A library of human gut bacterial isolates paired with longitudinal multiomics data enables mechanistic microbiome research.</title>
        <authorList>
            <person name="Poyet M."/>
            <person name="Groussin M."/>
            <person name="Gibbons S.M."/>
            <person name="Avila-Pacheco J."/>
            <person name="Jiang X."/>
            <person name="Kearney S.M."/>
            <person name="Perrotta A.R."/>
            <person name="Berdy B."/>
            <person name="Zhao S."/>
            <person name="Lieberman T.D."/>
            <person name="Swanson P.K."/>
            <person name="Smith M."/>
            <person name="Roesemann S."/>
            <person name="Alexander J.E."/>
            <person name="Rich S.A."/>
            <person name="Livny J."/>
            <person name="Vlamakis H."/>
            <person name="Clish C."/>
            <person name="Bullock K."/>
            <person name="Deik A."/>
            <person name="Scott J."/>
            <person name="Pierce K.A."/>
            <person name="Xavier R.J."/>
            <person name="Alm E.J."/>
        </authorList>
    </citation>
    <scope>NUCLEOTIDE SEQUENCE [LARGE SCALE GENOMIC DNA]</scope>
    <source>
        <strain evidence="3 4">BIOML-A27</strain>
    </source>
</reference>
<dbReference type="RefSeq" id="WP_151856608.1">
    <property type="nucleotide sequence ID" value="NZ_WCUG01000286.1"/>
</dbReference>
<feature type="domain" description="HU" evidence="2">
    <location>
        <begin position="2"/>
        <end position="125"/>
    </location>
</feature>
<dbReference type="InterPro" id="IPR005902">
    <property type="entry name" value="HU_DNA-bd_put"/>
</dbReference>
<dbReference type="EMBL" id="WCUG01000286">
    <property type="protein sequence ID" value="KAB4156781.1"/>
    <property type="molecule type" value="Genomic_DNA"/>
</dbReference>
<protein>
    <submittedName>
        <fullName evidence="3">DNA-binding protein</fullName>
    </submittedName>
</protein>
<comment type="caution">
    <text evidence="3">The sequence shown here is derived from an EMBL/GenBank/DDBJ whole genome shotgun (WGS) entry which is preliminary data.</text>
</comment>
<evidence type="ECO:0000313" key="3">
    <source>
        <dbReference type="EMBL" id="KAB4156781.1"/>
    </source>
</evidence>
<gene>
    <name evidence="3" type="ORF">GAQ59_24510</name>
</gene>
<dbReference type="GO" id="GO:0003677">
    <property type="term" value="F:DNA binding"/>
    <property type="evidence" value="ECO:0007669"/>
    <property type="project" value="UniProtKB-KW"/>
</dbReference>
<organism evidence="3 4">
    <name type="scientific">Bacteroides uniformis</name>
    <dbReference type="NCBI Taxonomy" id="820"/>
    <lineage>
        <taxon>Bacteria</taxon>
        <taxon>Pseudomonadati</taxon>
        <taxon>Bacteroidota</taxon>
        <taxon>Bacteroidia</taxon>
        <taxon>Bacteroidales</taxon>
        <taxon>Bacteroidaceae</taxon>
        <taxon>Bacteroides</taxon>
    </lineage>
</organism>
<dbReference type="Proteomes" id="UP000433928">
    <property type="component" value="Unassembled WGS sequence"/>
</dbReference>
<dbReference type="NCBIfam" id="TIGR01201">
    <property type="entry name" value="HU_rel"/>
    <property type="match status" value="1"/>
</dbReference>
<dbReference type="SUPFAM" id="SSF47729">
    <property type="entry name" value="IHF-like DNA-binding proteins"/>
    <property type="match status" value="1"/>
</dbReference>
<name>A0A6I0K263_BACUN</name>
<dbReference type="InterPro" id="IPR041607">
    <property type="entry name" value="HU-HIG"/>
</dbReference>